<dbReference type="EMBL" id="JAKZHW010000002">
    <property type="protein sequence ID" value="MCH8617437.1"/>
    <property type="molecule type" value="Genomic_DNA"/>
</dbReference>
<evidence type="ECO:0000256" key="8">
    <source>
        <dbReference type="ARBA" id="ARBA00023136"/>
    </source>
</evidence>
<evidence type="ECO:0000313" key="13">
    <source>
        <dbReference type="Proteomes" id="UP001203058"/>
    </source>
</evidence>
<feature type="domain" description="Cation/H+ exchanger transmembrane" evidence="11">
    <location>
        <begin position="15"/>
        <end position="404"/>
    </location>
</feature>
<dbReference type="Pfam" id="PF00999">
    <property type="entry name" value="Na_H_Exchanger"/>
    <property type="match status" value="1"/>
</dbReference>
<keyword evidence="4 10" id="KW-0812">Transmembrane</keyword>
<comment type="caution">
    <text evidence="12">The sequence shown here is derived from an EMBL/GenBank/DDBJ whole genome shotgun (WGS) entry which is preliminary data.</text>
</comment>
<keyword evidence="10" id="KW-0050">Antiport</keyword>
<feature type="transmembrane region" description="Helical" evidence="10">
    <location>
        <begin position="31"/>
        <end position="51"/>
    </location>
</feature>
<evidence type="ECO:0000256" key="10">
    <source>
        <dbReference type="RuleBase" id="RU366002"/>
    </source>
</evidence>
<comment type="subcellular location">
    <subcellularLocation>
        <location evidence="10">Cell inner membrane</location>
        <topology evidence="10">Multi-pass membrane protein</topology>
    </subcellularLocation>
    <subcellularLocation>
        <location evidence="1">Cell membrane</location>
        <topology evidence="1">Multi-pass membrane protein</topology>
    </subcellularLocation>
</comment>
<evidence type="ECO:0000313" key="12">
    <source>
        <dbReference type="EMBL" id="MCH8617437.1"/>
    </source>
</evidence>
<sequence length="529" mass="56703">MSAVATFELILTLIALVVVLRWLALRLRLPTATALLVGGGLLAFLPGLPAVELDPELVLVLFLPPLLMDGAYFTAFGRFRRHLPGILSLAVGAVVFTTFAVGITVHWLVPTLPWAACFALGAIVSPPDAVSARAILQNVALPRRLLALLEGESLLNDATGLVLFRFAVVATLSGMFDAGAAIQDFFILSLGGLVVGSAVGIAWIFAVRKLKDQTLIIVASTLISWLAYIAGEAVHVSGVISTVTAGLILGWFQHQIFPASVRLRGTAFWHTMVFLLEALVFILIGFSLRGVLERVGGVGAVTSTMLTPVLGVVVAVILARFIWIFGADALVGVLRKVGVRRARPLGFKQATVLGWAGMRGVVTLAVALSLPASMPARDLMLVCAFAVIFATVVAQGTSLGFLIRKVRPVDTEPPAKMDLGACEARIARARYAAVEAGAYANDGTLVHPQLLEQTRRRLAGTESYAEDSERALEKMRPHFDLLLRSISAGRAELLRIHRAGMIEDEVLHNLERDLDVEELGIILQLSEDA</sequence>
<evidence type="ECO:0000256" key="5">
    <source>
        <dbReference type="ARBA" id="ARBA00022989"/>
    </source>
</evidence>
<keyword evidence="7 10" id="KW-0406">Ion transport</keyword>
<protein>
    <submittedName>
        <fullName evidence="12">Na+/H+ antiporter</fullName>
    </submittedName>
</protein>
<keyword evidence="3" id="KW-1003">Cell membrane</keyword>
<feature type="transmembrane region" description="Helical" evidence="10">
    <location>
        <begin position="266"/>
        <end position="288"/>
    </location>
</feature>
<keyword evidence="6 10" id="KW-0915">Sodium</keyword>
<reference evidence="12 13" key="1">
    <citation type="submission" date="2022-03" db="EMBL/GenBank/DDBJ databases">
        <authorList>
            <person name="Jo J.-H."/>
            <person name="Im W.-T."/>
        </authorList>
    </citation>
    <scope>NUCLEOTIDE SEQUENCE [LARGE SCALE GENOMIC DNA]</scope>
    <source>
        <strain evidence="12 13">SM33</strain>
    </source>
</reference>
<dbReference type="PANTHER" id="PTHR10110:SF86">
    <property type="entry name" value="SODIUM_HYDROGEN EXCHANGER 7"/>
    <property type="match status" value="1"/>
</dbReference>
<keyword evidence="10" id="KW-0997">Cell inner membrane</keyword>
<accession>A0ABS9VR37</accession>
<dbReference type="Proteomes" id="UP001203058">
    <property type="component" value="Unassembled WGS sequence"/>
</dbReference>
<evidence type="ECO:0000256" key="7">
    <source>
        <dbReference type="ARBA" id="ARBA00023065"/>
    </source>
</evidence>
<feature type="transmembrane region" description="Helical" evidence="10">
    <location>
        <begin position="6"/>
        <end position="24"/>
    </location>
</feature>
<feature type="transmembrane region" description="Helical" evidence="10">
    <location>
        <begin position="185"/>
        <end position="207"/>
    </location>
</feature>
<feature type="transmembrane region" description="Helical" evidence="10">
    <location>
        <begin position="352"/>
        <end position="373"/>
    </location>
</feature>
<feature type="transmembrane region" description="Helical" evidence="10">
    <location>
        <begin position="379"/>
        <end position="403"/>
    </location>
</feature>
<name>A0ABS9VR37_9SPHN</name>
<dbReference type="Gene3D" id="6.10.140.1330">
    <property type="match status" value="1"/>
</dbReference>
<keyword evidence="5 10" id="KW-1133">Transmembrane helix</keyword>
<evidence type="ECO:0000256" key="1">
    <source>
        <dbReference type="ARBA" id="ARBA00004651"/>
    </source>
</evidence>
<proteinExistence type="inferred from homology"/>
<comment type="function">
    <text evidence="10">Na(+)/H(+) antiporter that extrudes sodium in exchange for external protons.</text>
</comment>
<dbReference type="PANTHER" id="PTHR10110">
    <property type="entry name" value="SODIUM/HYDROGEN EXCHANGER"/>
    <property type="match status" value="1"/>
</dbReference>
<evidence type="ECO:0000256" key="3">
    <source>
        <dbReference type="ARBA" id="ARBA00022475"/>
    </source>
</evidence>
<feature type="transmembrane region" description="Helical" evidence="10">
    <location>
        <begin position="57"/>
        <end position="75"/>
    </location>
</feature>
<keyword evidence="13" id="KW-1185">Reference proteome</keyword>
<evidence type="ECO:0000259" key="11">
    <source>
        <dbReference type="Pfam" id="PF00999"/>
    </source>
</evidence>
<dbReference type="InterPro" id="IPR004705">
    <property type="entry name" value="Cation/H_exchanger_CPA1_bac"/>
</dbReference>
<organism evidence="12 13">
    <name type="scientific">Sphingomonas telluris</name>
    <dbReference type="NCBI Taxonomy" id="2907998"/>
    <lineage>
        <taxon>Bacteria</taxon>
        <taxon>Pseudomonadati</taxon>
        <taxon>Pseudomonadota</taxon>
        <taxon>Alphaproteobacteria</taxon>
        <taxon>Sphingomonadales</taxon>
        <taxon>Sphingomonadaceae</taxon>
        <taxon>Sphingomonas</taxon>
    </lineage>
</organism>
<dbReference type="RefSeq" id="WP_241448310.1">
    <property type="nucleotide sequence ID" value="NZ_JAKZHW010000002.1"/>
</dbReference>
<evidence type="ECO:0000256" key="2">
    <source>
        <dbReference type="ARBA" id="ARBA00022448"/>
    </source>
</evidence>
<keyword evidence="9 10" id="KW-0739">Sodium transport</keyword>
<gene>
    <name evidence="12" type="ORF">LZ016_15165</name>
</gene>
<comment type="similarity">
    <text evidence="10">Belongs to the monovalent cation:proton antiporter 1 (CPA1) transporter (TC 2.A.36) family.</text>
</comment>
<comment type="caution">
    <text evidence="10">Lacks conserved residue(s) required for the propagation of feature annotation.</text>
</comment>
<dbReference type="InterPro" id="IPR006153">
    <property type="entry name" value="Cation/H_exchanger_TM"/>
</dbReference>
<keyword evidence="8 10" id="KW-0472">Membrane</keyword>
<feature type="transmembrane region" description="Helical" evidence="10">
    <location>
        <begin position="214"/>
        <end position="230"/>
    </location>
</feature>
<evidence type="ECO:0000256" key="6">
    <source>
        <dbReference type="ARBA" id="ARBA00023053"/>
    </source>
</evidence>
<dbReference type="InterPro" id="IPR018422">
    <property type="entry name" value="Cation/H_exchanger_CPA1"/>
</dbReference>
<dbReference type="NCBIfam" id="TIGR00831">
    <property type="entry name" value="a_cpa1"/>
    <property type="match status" value="1"/>
</dbReference>
<keyword evidence="2 10" id="KW-0813">Transport</keyword>
<feature type="transmembrane region" description="Helical" evidence="10">
    <location>
        <begin position="87"/>
        <end position="107"/>
    </location>
</feature>
<evidence type="ECO:0000256" key="4">
    <source>
        <dbReference type="ARBA" id="ARBA00022692"/>
    </source>
</evidence>
<evidence type="ECO:0000256" key="9">
    <source>
        <dbReference type="ARBA" id="ARBA00023201"/>
    </source>
</evidence>